<evidence type="ECO:0000313" key="1">
    <source>
        <dbReference type="EMBL" id="WBP90657.1"/>
    </source>
</evidence>
<reference evidence="2" key="1">
    <citation type="submission" date="2022-12" db="EMBL/GenBank/DDBJ databases">
        <authorList>
            <person name="Mo P."/>
        </authorList>
    </citation>
    <scope>NUCLEOTIDE SEQUENCE [LARGE SCALE GENOMIC DNA]</scope>
    <source>
        <strain evidence="2">HUAS 3-15</strain>
    </source>
</reference>
<name>A0ABY7QDI2_9ACTN</name>
<keyword evidence="2" id="KW-1185">Reference proteome</keyword>
<proteinExistence type="predicted"/>
<gene>
    <name evidence="1" type="ORF">O1G21_35515</name>
</gene>
<organism evidence="1 2">
    <name type="scientific">Kitasatospora cathayae</name>
    <dbReference type="NCBI Taxonomy" id="3004092"/>
    <lineage>
        <taxon>Bacteria</taxon>
        <taxon>Bacillati</taxon>
        <taxon>Actinomycetota</taxon>
        <taxon>Actinomycetes</taxon>
        <taxon>Kitasatosporales</taxon>
        <taxon>Streptomycetaceae</taxon>
        <taxon>Kitasatospora</taxon>
    </lineage>
</organism>
<dbReference type="Proteomes" id="UP001212821">
    <property type="component" value="Chromosome"/>
</dbReference>
<evidence type="ECO:0000313" key="2">
    <source>
        <dbReference type="Proteomes" id="UP001212821"/>
    </source>
</evidence>
<protein>
    <submittedName>
        <fullName evidence="1">Uncharacterized protein</fullName>
    </submittedName>
</protein>
<accession>A0ABY7QDI2</accession>
<dbReference type="RefSeq" id="WP_270149584.1">
    <property type="nucleotide sequence ID" value="NZ_CP115450.1"/>
</dbReference>
<sequence>MILGALVYLYAAVGDNRVVISVVDDAANAPALRADLVAAQIHRLVTARASPGQVPTRVTA</sequence>
<dbReference type="EMBL" id="CP115450">
    <property type="protein sequence ID" value="WBP90657.1"/>
    <property type="molecule type" value="Genomic_DNA"/>
</dbReference>